<keyword evidence="5 7" id="KW-1133">Transmembrane helix</keyword>
<protein>
    <recommendedName>
        <fullName evidence="9">Prolamin-like domain-containing protein</fullName>
    </recommendedName>
</protein>
<evidence type="ECO:0000259" key="9">
    <source>
        <dbReference type="Pfam" id="PF05617"/>
    </source>
</evidence>
<feature type="domain" description="Prolamin-like" evidence="9">
    <location>
        <begin position="89"/>
        <end position="127"/>
    </location>
</feature>
<dbReference type="InterPro" id="IPR036259">
    <property type="entry name" value="MFS_trans_sf"/>
</dbReference>
<dbReference type="Pfam" id="PF00854">
    <property type="entry name" value="PTR2"/>
    <property type="match status" value="1"/>
</dbReference>
<dbReference type="GO" id="GO:0022857">
    <property type="term" value="F:transmembrane transporter activity"/>
    <property type="evidence" value="ECO:0007669"/>
    <property type="project" value="InterPro"/>
</dbReference>
<evidence type="ECO:0000256" key="2">
    <source>
        <dbReference type="ARBA" id="ARBA00005982"/>
    </source>
</evidence>
<evidence type="ECO:0000256" key="4">
    <source>
        <dbReference type="ARBA" id="ARBA00022729"/>
    </source>
</evidence>
<dbReference type="AlphaFoldDB" id="A0A6A2ZBY3"/>
<feature type="chain" id="PRO_5025401990" description="Prolamin-like domain-containing protein" evidence="8">
    <location>
        <begin position="28"/>
        <end position="364"/>
    </location>
</feature>
<evidence type="ECO:0000256" key="8">
    <source>
        <dbReference type="SAM" id="SignalP"/>
    </source>
</evidence>
<feature type="signal peptide" evidence="8">
    <location>
        <begin position="1"/>
        <end position="27"/>
    </location>
</feature>
<dbReference type="Proteomes" id="UP000436088">
    <property type="component" value="Unassembled WGS sequence"/>
</dbReference>
<dbReference type="Gene3D" id="1.20.1250.20">
    <property type="entry name" value="MFS general substrate transporter like domains"/>
    <property type="match status" value="2"/>
</dbReference>
<reference evidence="10" key="1">
    <citation type="submission" date="2019-09" db="EMBL/GenBank/DDBJ databases">
        <title>Draft genome information of white flower Hibiscus syriacus.</title>
        <authorList>
            <person name="Kim Y.-M."/>
        </authorList>
    </citation>
    <scope>NUCLEOTIDE SEQUENCE [LARGE SCALE GENOMIC DNA]</scope>
    <source>
        <strain evidence="10">YM2019G1</strain>
    </source>
</reference>
<accession>A0A6A2ZBY3</accession>
<organism evidence="10 11">
    <name type="scientific">Hibiscus syriacus</name>
    <name type="common">Rose of Sharon</name>
    <dbReference type="NCBI Taxonomy" id="106335"/>
    <lineage>
        <taxon>Eukaryota</taxon>
        <taxon>Viridiplantae</taxon>
        <taxon>Streptophyta</taxon>
        <taxon>Embryophyta</taxon>
        <taxon>Tracheophyta</taxon>
        <taxon>Spermatophyta</taxon>
        <taxon>Magnoliopsida</taxon>
        <taxon>eudicotyledons</taxon>
        <taxon>Gunneridae</taxon>
        <taxon>Pentapetalae</taxon>
        <taxon>rosids</taxon>
        <taxon>malvids</taxon>
        <taxon>Malvales</taxon>
        <taxon>Malvaceae</taxon>
        <taxon>Malvoideae</taxon>
        <taxon>Hibiscus</taxon>
    </lineage>
</organism>
<sequence length="364" mass="39689">MKMLSDSLSIFLTCSIFWATQWPTMEAAGGSSLYYEPDPFTCKRYSYFPDAMVSPASLPRFPFFPLTNGSPPVAMPSTHAAESNELVSCESQLYYIEACFQDIVNVFLTNKLEIGPACCKSVTAITQAFNKFAPILGALFADSCMGRIATIGLGSTASFLGVSNLWLTTVILLPQASPPPCNPCCKSATAGHVAILISALFFKSIRAGDIRPCSMPFVYVWNIGYGTCAFLMLLSTLAFYIASPFYIKQKASTSIFTGVEFTVPSDSLKFMNKACIIVNAEEEIGSDGLDLNPWNICTVQKLEEFKALLKVIPLWSTGIVIAIAGNQYSFPMLQASTMNRHLFGGFHMLAASLTVIVYITSVLY</sequence>
<comment type="subcellular location">
    <subcellularLocation>
        <location evidence="1">Membrane</location>
        <topology evidence="1">Multi-pass membrane protein</topology>
    </subcellularLocation>
</comment>
<proteinExistence type="inferred from homology"/>
<dbReference type="Pfam" id="PF05617">
    <property type="entry name" value="Prolamin_like"/>
    <property type="match status" value="1"/>
</dbReference>
<evidence type="ECO:0000313" key="11">
    <source>
        <dbReference type="Proteomes" id="UP000436088"/>
    </source>
</evidence>
<evidence type="ECO:0000256" key="6">
    <source>
        <dbReference type="ARBA" id="ARBA00023136"/>
    </source>
</evidence>
<comment type="similarity">
    <text evidence="2">Belongs to the major facilitator superfamily. Proton-dependent oligopeptide transporter (POT/PTR) (TC 2.A.17) family.</text>
</comment>
<evidence type="ECO:0000256" key="7">
    <source>
        <dbReference type="SAM" id="Phobius"/>
    </source>
</evidence>
<comment type="caution">
    <text evidence="10">The sequence shown here is derived from an EMBL/GenBank/DDBJ whole genome shotgun (WGS) entry which is preliminary data.</text>
</comment>
<feature type="transmembrane region" description="Helical" evidence="7">
    <location>
        <begin position="187"/>
        <end position="205"/>
    </location>
</feature>
<dbReference type="GO" id="GO:0016020">
    <property type="term" value="C:membrane"/>
    <property type="evidence" value="ECO:0007669"/>
    <property type="project" value="UniProtKB-SubCell"/>
</dbReference>
<dbReference type="InterPro" id="IPR008502">
    <property type="entry name" value="Prolamin-like"/>
</dbReference>
<keyword evidence="4 8" id="KW-0732">Signal</keyword>
<keyword evidence="3 7" id="KW-0812">Transmembrane</keyword>
<evidence type="ECO:0000313" key="10">
    <source>
        <dbReference type="EMBL" id="KAE8688552.1"/>
    </source>
</evidence>
<name>A0A6A2ZBY3_HIBSY</name>
<feature type="transmembrane region" description="Helical" evidence="7">
    <location>
        <begin position="342"/>
        <end position="363"/>
    </location>
</feature>
<keyword evidence="11" id="KW-1185">Reference proteome</keyword>
<gene>
    <name evidence="10" type="ORF">F3Y22_tig00110963pilonHSYRG00047</name>
</gene>
<evidence type="ECO:0000256" key="3">
    <source>
        <dbReference type="ARBA" id="ARBA00022692"/>
    </source>
</evidence>
<keyword evidence="6 7" id="KW-0472">Membrane</keyword>
<dbReference type="InterPro" id="IPR000109">
    <property type="entry name" value="POT_fam"/>
</dbReference>
<evidence type="ECO:0000256" key="5">
    <source>
        <dbReference type="ARBA" id="ARBA00022989"/>
    </source>
</evidence>
<feature type="transmembrane region" description="Helical" evidence="7">
    <location>
        <begin position="217"/>
        <end position="242"/>
    </location>
</feature>
<evidence type="ECO:0000256" key="1">
    <source>
        <dbReference type="ARBA" id="ARBA00004141"/>
    </source>
</evidence>
<dbReference type="PANTHER" id="PTHR11654">
    <property type="entry name" value="OLIGOPEPTIDE TRANSPORTER-RELATED"/>
    <property type="match status" value="1"/>
</dbReference>
<feature type="transmembrane region" description="Helical" evidence="7">
    <location>
        <begin position="312"/>
        <end position="330"/>
    </location>
</feature>
<dbReference type="EMBL" id="VEPZ02001185">
    <property type="protein sequence ID" value="KAE8688552.1"/>
    <property type="molecule type" value="Genomic_DNA"/>
</dbReference>